<dbReference type="Proteomes" id="UP000821853">
    <property type="component" value="Chromosome 1"/>
</dbReference>
<organism evidence="2 3">
    <name type="scientific">Haemaphysalis longicornis</name>
    <name type="common">Bush tick</name>
    <dbReference type="NCBI Taxonomy" id="44386"/>
    <lineage>
        <taxon>Eukaryota</taxon>
        <taxon>Metazoa</taxon>
        <taxon>Ecdysozoa</taxon>
        <taxon>Arthropoda</taxon>
        <taxon>Chelicerata</taxon>
        <taxon>Arachnida</taxon>
        <taxon>Acari</taxon>
        <taxon>Parasitiformes</taxon>
        <taxon>Ixodida</taxon>
        <taxon>Ixodoidea</taxon>
        <taxon>Ixodidae</taxon>
        <taxon>Haemaphysalinae</taxon>
        <taxon>Haemaphysalis</taxon>
    </lineage>
</organism>
<evidence type="ECO:0000313" key="2">
    <source>
        <dbReference type="EMBL" id="KAH9360633.1"/>
    </source>
</evidence>
<protein>
    <submittedName>
        <fullName evidence="2">Uncharacterized protein</fullName>
    </submittedName>
</protein>
<keyword evidence="3" id="KW-1185">Reference proteome</keyword>
<feature type="region of interest" description="Disordered" evidence="1">
    <location>
        <begin position="1"/>
        <end position="46"/>
    </location>
</feature>
<sequence>MEEEEGSSDTSPHSGCGVTERLDATGTAEVPEDSPDPKPSSGSDVTQSLGALTAVVQGSSVNALYSACYEAERPDAARSKDVPEGSSEPPSCTTSSATESLETAGTANVPESAPQWPLRIAGRVHMEGIIGYAHCDLDERDENEEEIRIDDLDVPHLPEKVAKERLDQKQPPLHPSALELVYQMMRHLVPHFTKLHVGQECLGGQLVCVVFRDAETSLLKIQEVVRKDPSMRAFELGKITFMGVLVKLCCLDSPVPRSIGGVLGPDMKWFMEDLGYCDGGSVSTLVKGHPNNKLWESFLDDAAMKIKRVTYSVGVQPPTARGSDAWAVIASSGEPVAAFAAFHEGSFHSSLNASDCLDARHQWISNGTQARANVDGSLLAEVQRSLHEGPERTPPVWVKQRACGRPRND</sequence>
<gene>
    <name evidence="2" type="ORF">HPB48_007546</name>
</gene>
<proteinExistence type="predicted"/>
<reference evidence="2 3" key="1">
    <citation type="journal article" date="2020" name="Cell">
        <title>Large-Scale Comparative Analyses of Tick Genomes Elucidate Their Genetic Diversity and Vector Capacities.</title>
        <authorList>
            <consortium name="Tick Genome and Microbiome Consortium (TIGMIC)"/>
            <person name="Jia N."/>
            <person name="Wang J."/>
            <person name="Shi W."/>
            <person name="Du L."/>
            <person name="Sun Y."/>
            <person name="Zhan W."/>
            <person name="Jiang J.F."/>
            <person name="Wang Q."/>
            <person name="Zhang B."/>
            <person name="Ji P."/>
            <person name="Bell-Sakyi L."/>
            <person name="Cui X.M."/>
            <person name="Yuan T.T."/>
            <person name="Jiang B.G."/>
            <person name="Yang W.F."/>
            <person name="Lam T.T."/>
            <person name="Chang Q.C."/>
            <person name="Ding S.J."/>
            <person name="Wang X.J."/>
            <person name="Zhu J.G."/>
            <person name="Ruan X.D."/>
            <person name="Zhao L."/>
            <person name="Wei J.T."/>
            <person name="Ye R.Z."/>
            <person name="Que T.C."/>
            <person name="Du C.H."/>
            <person name="Zhou Y.H."/>
            <person name="Cheng J.X."/>
            <person name="Dai P.F."/>
            <person name="Guo W.B."/>
            <person name="Han X.H."/>
            <person name="Huang E.J."/>
            <person name="Li L.F."/>
            <person name="Wei W."/>
            <person name="Gao Y.C."/>
            <person name="Liu J.Z."/>
            <person name="Shao H.Z."/>
            <person name="Wang X."/>
            <person name="Wang C.C."/>
            <person name="Yang T.C."/>
            <person name="Huo Q.B."/>
            <person name="Li W."/>
            <person name="Chen H.Y."/>
            <person name="Chen S.E."/>
            <person name="Zhou L.G."/>
            <person name="Ni X.B."/>
            <person name="Tian J.H."/>
            <person name="Sheng Y."/>
            <person name="Liu T."/>
            <person name="Pan Y.S."/>
            <person name="Xia L.Y."/>
            <person name="Li J."/>
            <person name="Zhao F."/>
            <person name="Cao W.C."/>
        </authorList>
    </citation>
    <scope>NUCLEOTIDE SEQUENCE [LARGE SCALE GENOMIC DNA]</scope>
    <source>
        <strain evidence="2">HaeL-2018</strain>
    </source>
</reference>
<feature type="region of interest" description="Disordered" evidence="1">
    <location>
        <begin position="74"/>
        <end position="112"/>
    </location>
</feature>
<evidence type="ECO:0000256" key="1">
    <source>
        <dbReference type="SAM" id="MobiDB-lite"/>
    </source>
</evidence>
<dbReference type="EMBL" id="JABSTR010000001">
    <property type="protein sequence ID" value="KAH9360633.1"/>
    <property type="molecule type" value="Genomic_DNA"/>
</dbReference>
<evidence type="ECO:0000313" key="3">
    <source>
        <dbReference type="Proteomes" id="UP000821853"/>
    </source>
</evidence>
<accession>A0A9J6FE29</accession>
<dbReference type="AlphaFoldDB" id="A0A9J6FE29"/>
<dbReference type="VEuPathDB" id="VectorBase:HLOH_045675"/>
<feature type="compositionally biased region" description="Basic and acidic residues" evidence="1">
    <location>
        <begin position="74"/>
        <end position="83"/>
    </location>
</feature>
<name>A0A9J6FE29_HAELO</name>
<comment type="caution">
    <text evidence="2">The sequence shown here is derived from an EMBL/GenBank/DDBJ whole genome shotgun (WGS) entry which is preliminary data.</text>
</comment>
<feature type="compositionally biased region" description="Low complexity" evidence="1">
    <location>
        <begin position="93"/>
        <end position="107"/>
    </location>
</feature>